<proteinExistence type="predicted"/>
<dbReference type="InterPro" id="IPR024402">
    <property type="entry name" value="DUF2726"/>
</dbReference>
<feature type="domain" description="DNA2/NAM7 helicase-like C-terminal" evidence="3">
    <location>
        <begin position="582"/>
        <end position="732"/>
    </location>
</feature>
<name>A0A414M3U2_9BACE</name>
<dbReference type="GO" id="GO:0004386">
    <property type="term" value="F:helicase activity"/>
    <property type="evidence" value="ECO:0007669"/>
    <property type="project" value="InterPro"/>
</dbReference>
<organism evidence="4 5">
    <name type="scientific">Bacteroides eggerthii</name>
    <dbReference type="NCBI Taxonomy" id="28111"/>
    <lineage>
        <taxon>Bacteria</taxon>
        <taxon>Pseudomonadati</taxon>
        <taxon>Bacteroidota</taxon>
        <taxon>Bacteroidia</taxon>
        <taxon>Bacteroidales</taxon>
        <taxon>Bacteroidaceae</taxon>
        <taxon>Bacteroides</taxon>
    </lineage>
</organism>
<dbReference type="InterPro" id="IPR047187">
    <property type="entry name" value="SF1_C_Upf1"/>
</dbReference>
<gene>
    <name evidence="4" type="ORF">DW701_16140</name>
</gene>
<comment type="caution">
    <text evidence="4">The sequence shown here is derived from an EMBL/GenBank/DDBJ whole genome shotgun (WGS) entry which is preliminary data.</text>
</comment>
<dbReference type="CDD" id="cd18808">
    <property type="entry name" value="SF1_C_Upf1"/>
    <property type="match status" value="1"/>
</dbReference>
<evidence type="ECO:0000259" key="3">
    <source>
        <dbReference type="Pfam" id="PF13087"/>
    </source>
</evidence>
<dbReference type="Gene3D" id="3.40.50.300">
    <property type="entry name" value="P-loop containing nucleotide triphosphate hydrolases"/>
    <property type="match status" value="2"/>
</dbReference>
<dbReference type="InterPro" id="IPR041679">
    <property type="entry name" value="DNA2/NAM7-like_C"/>
</dbReference>
<dbReference type="Pfam" id="PF13086">
    <property type="entry name" value="AAA_11"/>
    <property type="match status" value="1"/>
</dbReference>
<dbReference type="Pfam" id="PF10881">
    <property type="entry name" value="DUF2726"/>
    <property type="match status" value="1"/>
</dbReference>
<dbReference type="PANTHER" id="PTHR10887">
    <property type="entry name" value="DNA2/NAM7 HELICASE FAMILY"/>
    <property type="match status" value="1"/>
</dbReference>
<accession>A0A414M3U2</accession>
<dbReference type="InterPro" id="IPR027417">
    <property type="entry name" value="P-loop_NTPase"/>
</dbReference>
<dbReference type="InterPro" id="IPR045055">
    <property type="entry name" value="DNA2/NAM7-like"/>
</dbReference>
<dbReference type="EMBL" id="QSLA01000026">
    <property type="protein sequence ID" value="RHF03792.1"/>
    <property type="molecule type" value="Genomic_DNA"/>
</dbReference>
<dbReference type="Pfam" id="PF13087">
    <property type="entry name" value="AAA_12"/>
    <property type="match status" value="1"/>
</dbReference>
<feature type="domain" description="DUF2726" evidence="1">
    <location>
        <begin position="840"/>
        <end position="918"/>
    </location>
</feature>
<dbReference type="Proteomes" id="UP000283538">
    <property type="component" value="Unassembled WGS sequence"/>
</dbReference>
<reference evidence="4 5" key="1">
    <citation type="submission" date="2018-08" db="EMBL/GenBank/DDBJ databases">
        <title>A genome reference for cultivated species of the human gut microbiota.</title>
        <authorList>
            <person name="Zou Y."/>
            <person name="Xue W."/>
            <person name="Luo G."/>
        </authorList>
    </citation>
    <scope>NUCLEOTIDE SEQUENCE [LARGE SCALE GENOMIC DNA]</scope>
    <source>
        <strain evidence="4 5">AM26-26AC</strain>
    </source>
</reference>
<feature type="domain" description="DNA2/NAM7 helicase helicase" evidence="2">
    <location>
        <begin position="194"/>
        <end position="549"/>
    </location>
</feature>
<protein>
    <submittedName>
        <fullName evidence="4">DUF2726 domain-containing protein</fullName>
    </submittedName>
</protein>
<dbReference type="Gene3D" id="3.40.960.10">
    <property type="entry name" value="VSR Endonuclease"/>
    <property type="match status" value="1"/>
</dbReference>
<evidence type="ECO:0000313" key="4">
    <source>
        <dbReference type="EMBL" id="RHF03792.1"/>
    </source>
</evidence>
<dbReference type="SUPFAM" id="SSF52540">
    <property type="entry name" value="P-loop containing nucleoside triphosphate hydrolases"/>
    <property type="match status" value="1"/>
</dbReference>
<dbReference type="PANTHER" id="PTHR10887:SF530">
    <property type="entry name" value="SUPERFAMILY I DNA HELICASES"/>
    <property type="match status" value="1"/>
</dbReference>
<dbReference type="InterPro" id="IPR041677">
    <property type="entry name" value="DNA2/NAM7_AAA_11"/>
</dbReference>
<evidence type="ECO:0000313" key="5">
    <source>
        <dbReference type="Proteomes" id="UP000283538"/>
    </source>
</evidence>
<sequence length="923" mass="106100">MERRFIVYLKNKKSQRFEYKSNVLSIVRNDNGRYNVTFNDGRSYDCGADKVRYYPYTSTREDVRIYVNGKLSKKYNIVDYYGQYLIFRNTGVSSNPVENGDHIEICDAKQDIGQAGSIIEYFRNILINSCEVSFDIPSDEPERKDADRRSVEILLKALSQIDVFEPRTVLSNYLGGTNPLRNRPGVPLIYPFGCNESQKLAVETAFVNGIMIIEGPPGTGKTQTILNIIANLIVQNKTVAIVSNTNSAVLNVQEKLQKYGYGMVVALLGNSNNIQTFFGDLKEQPIDKGFELSKEELAEAESVVENLDTILTQCFQYKNKLAILKTQLLDAEIEFSHIKSEQPISENIKAELDKKFYRKWACNKALKLKDKLSNIDLTKKLSIIDKLRFVLQYGLFDIRAINTYREEFNAYLNHKFYELYIGKLQDEIAFIEKWLDSNNEESNLKLFVETSKKIFNAILFKKYEELESELFTAKDYRYRFNHFVKHFPVILSSTLSLKTCISGEYLFDYLIIDESSQVDIIKSAVCFSCCRNAIVVGDSMQLSHIVSSKSNEIAKWLKKIHHIAPAYDYVEQNILNSLKCLYGDNIKSVLLKEHYRCHPKIIGFCNKKYYNDNLVIMTSADNHPFRIVVTNVSGNRGKHNQRQIDETELYIKEHYSDNYGKVGVVAPYREHANLLKQQLPKRVEADTIHKYQGREKDIIIFNTVCSQINEFIDNPNLINVAVSRAVNEFIVVKPKLMKLPHGTNIGDLIRYMCYTTNPAETIVKGRICSVFDILYKEYNKALTSFIKSHKNIKGSAAEIIIHKLLQEEILLSDSQFSSVNMVREYKLRDLIRDYKLLSEDEVAFVNHDARLDFLLYSKIDKTPILAIEVDGVSFHDNELQKERDNKKNHILEIIGLPLLRLSTDGHSEKAKIIESLSNAMGHS</sequence>
<evidence type="ECO:0000259" key="2">
    <source>
        <dbReference type="Pfam" id="PF13086"/>
    </source>
</evidence>
<dbReference type="RefSeq" id="WP_004294674.1">
    <property type="nucleotide sequence ID" value="NZ_JAQECU010000001.1"/>
</dbReference>
<dbReference type="AlphaFoldDB" id="A0A414M3U2"/>
<evidence type="ECO:0000259" key="1">
    <source>
        <dbReference type="Pfam" id="PF10881"/>
    </source>
</evidence>